<dbReference type="EMBL" id="CP019479">
    <property type="protein sequence ID" value="UQC88478.1"/>
    <property type="molecule type" value="Genomic_DNA"/>
</dbReference>
<dbReference type="AlphaFoldDB" id="A0A9Q8WLZ1"/>
<reference evidence="2" key="1">
    <citation type="journal article" date="2021" name="Mol. Plant Microbe Interact.">
        <title>Complete Genome Sequence of the Plant-Pathogenic Fungus Colletotrichum lupini.</title>
        <authorList>
            <person name="Baroncelli R."/>
            <person name="Pensec F."/>
            <person name="Da Lio D."/>
            <person name="Boufleur T."/>
            <person name="Vicente I."/>
            <person name="Sarrocco S."/>
            <person name="Picot A."/>
            <person name="Baraldi E."/>
            <person name="Sukno S."/>
            <person name="Thon M."/>
            <person name="Le Floch G."/>
        </authorList>
    </citation>
    <scope>NUCLEOTIDE SEQUENCE</scope>
    <source>
        <strain evidence="2">IMI 504893</strain>
    </source>
</reference>
<dbReference type="GeneID" id="73347946"/>
<evidence type="ECO:0000313" key="3">
    <source>
        <dbReference type="Proteomes" id="UP000830671"/>
    </source>
</evidence>
<keyword evidence="3" id="KW-1185">Reference proteome</keyword>
<dbReference type="RefSeq" id="XP_049150082.1">
    <property type="nucleotide sequence ID" value="XM_049292936.1"/>
</dbReference>
<protein>
    <submittedName>
        <fullName evidence="2">Uncharacterized protein</fullName>
    </submittedName>
</protein>
<dbReference type="KEGG" id="clup:CLUP02_14002"/>
<organism evidence="2 3">
    <name type="scientific">Colletotrichum lupini</name>
    <dbReference type="NCBI Taxonomy" id="145971"/>
    <lineage>
        <taxon>Eukaryota</taxon>
        <taxon>Fungi</taxon>
        <taxon>Dikarya</taxon>
        <taxon>Ascomycota</taxon>
        <taxon>Pezizomycotina</taxon>
        <taxon>Sordariomycetes</taxon>
        <taxon>Hypocreomycetidae</taxon>
        <taxon>Glomerellales</taxon>
        <taxon>Glomerellaceae</taxon>
        <taxon>Colletotrichum</taxon>
        <taxon>Colletotrichum acutatum species complex</taxon>
    </lineage>
</organism>
<accession>A0A9Q8WLZ1</accession>
<sequence>MYHEEPYSGVTLEESGVRSKLGEQSPRSGTAGDSVSDNDSPATWYASLCVTSAMVAKAGNQYKKSRILQQLPRLVLRSEATFNIHPHSKCARRRAPTASEAVRARVAAHCHTSLKRLRSAGGSRVSPKAEWGDIGGWPIPLAAGGTIVWRLPSASLPFLHRAGFDILLHHCPIFGDGQMGLKTEISDELGGVGTLSSPGPDDEMDVAPAARSRHLFFHVSRWLDYSKSPNRHFEKANFNVWGGRESIAERGSAVNVDVVFPAHAMQADKNRRRDGYLKRESHQYVVDTAGEVWKDEYRHTVEVDICRLDGHHGVTGKGWLANRNATLNTAAFASQGNSRSNDAMNTASFTRDPCNWQT</sequence>
<feature type="compositionally biased region" description="Polar residues" evidence="1">
    <location>
        <begin position="25"/>
        <end position="38"/>
    </location>
</feature>
<feature type="region of interest" description="Disordered" evidence="1">
    <location>
        <begin position="1"/>
        <end position="38"/>
    </location>
</feature>
<evidence type="ECO:0000256" key="1">
    <source>
        <dbReference type="SAM" id="MobiDB-lite"/>
    </source>
</evidence>
<name>A0A9Q8WLZ1_9PEZI</name>
<dbReference type="Proteomes" id="UP000830671">
    <property type="component" value="Chromosome 7"/>
</dbReference>
<proteinExistence type="predicted"/>
<gene>
    <name evidence="2" type="ORF">CLUP02_14002</name>
</gene>
<evidence type="ECO:0000313" key="2">
    <source>
        <dbReference type="EMBL" id="UQC88478.1"/>
    </source>
</evidence>
<feature type="region of interest" description="Disordered" evidence="1">
    <location>
        <begin position="335"/>
        <end position="358"/>
    </location>
</feature>